<gene>
    <name evidence="4" type="ORF">ABWT76_005018</name>
</gene>
<evidence type="ECO:0008006" key="5">
    <source>
        <dbReference type="Google" id="ProtNLM"/>
    </source>
</evidence>
<keyword evidence="3" id="KW-1133">Transmembrane helix</keyword>
<accession>A0AAU8JDU1</accession>
<dbReference type="EMBL" id="CP159837">
    <property type="protein sequence ID" value="XCM36268.1"/>
    <property type="molecule type" value="Genomic_DNA"/>
</dbReference>
<evidence type="ECO:0000256" key="1">
    <source>
        <dbReference type="SAM" id="Coils"/>
    </source>
</evidence>
<feature type="coiled-coil region" evidence="1">
    <location>
        <begin position="62"/>
        <end position="106"/>
    </location>
</feature>
<name>A0AAU8JDU1_9CYAN</name>
<sequence length="283" mass="30574">MTLASEEGFVPQQESPPPPPGSLVVGPLVITPQIQGIAIALVGVALAGVVGWKLILPAMTQTQELEAKISELNNNIEGQKKRKAKLEEVTNQLETAKQEKESVMALFGKNDFLDTLLFDVNKIVVEKHQGTIDKFNPVKSSSSGWILGQTDATAEAQPAPADPAAPPGPKLSEAIEGVTIEVEMQGKWEQQQAALQDLERLPAMVLMDAFVLEVDRSNQKLLSPRPNQFIPQGEPQLKTRFNLLAVVPLPAEQLEKLAAPPPPKEEEKKEGEAAPATPEAKAE</sequence>
<feature type="transmembrane region" description="Helical" evidence="3">
    <location>
        <begin position="34"/>
        <end position="55"/>
    </location>
</feature>
<proteinExistence type="predicted"/>
<dbReference type="SUPFAM" id="SSF46579">
    <property type="entry name" value="Prefoldin"/>
    <property type="match status" value="1"/>
</dbReference>
<reference evidence="4" key="1">
    <citation type="submission" date="2024-07" db="EMBL/GenBank/DDBJ databases">
        <authorList>
            <person name="Kim Y.J."/>
            <person name="Jeong J.Y."/>
        </authorList>
    </citation>
    <scope>NUCLEOTIDE SEQUENCE</scope>
    <source>
        <strain evidence="4">GIHE-MW2</strain>
    </source>
</reference>
<keyword evidence="3" id="KW-0472">Membrane</keyword>
<evidence type="ECO:0000256" key="2">
    <source>
        <dbReference type="SAM" id="MobiDB-lite"/>
    </source>
</evidence>
<feature type="compositionally biased region" description="Low complexity" evidence="2">
    <location>
        <begin position="273"/>
        <end position="283"/>
    </location>
</feature>
<dbReference type="RefSeq" id="WP_354635127.1">
    <property type="nucleotide sequence ID" value="NZ_CP159837.1"/>
</dbReference>
<feature type="compositionally biased region" description="Basic and acidic residues" evidence="2">
    <location>
        <begin position="263"/>
        <end position="272"/>
    </location>
</feature>
<evidence type="ECO:0000256" key="3">
    <source>
        <dbReference type="SAM" id="Phobius"/>
    </source>
</evidence>
<organism evidence="4">
    <name type="scientific">Planktothricoides raciborskii GIHE-MW2</name>
    <dbReference type="NCBI Taxonomy" id="2792601"/>
    <lineage>
        <taxon>Bacteria</taxon>
        <taxon>Bacillati</taxon>
        <taxon>Cyanobacteriota</taxon>
        <taxon>Cyanophyceae</taxon>
        <taxon>Oscillatoriophycideae</taxon>
        <taxon>Oscillatoriales</taxon>
        <taxon>Oscillatoriaceae</taxon>
        <taxon>Planktothricoides</taxon>
    </lineage>
</organism>
<feature type="region of interest" description="Disordered" evidence="2">
    <location>
        <begin position="1"/>
        <end position="21"/>
    </location>
</feature>
<evidence type="ECO:0000313" key="4">
    <source>
        <dbReference type="EMBL" id="XCM36268.1"/>
    </source>
</evidence>
<protein>
    <recommendedName>
        <fullName evidence="5">Type IV pilus assembly protein PilO</fullName>
    </recommendedName>
</protein>
<dbReference type="AlphaFoldDB" id="A0AAU8JDU1"/>
<feature type="region of interest" description="Disordered" evidence="2">
    <location>
        <begin position="254"/>
        <end position="283"/>
    </location>
</feature>
<keyword evidence="3" id="KW-0812">Transmembrane</keyword>
<keyword evidence="1" id="KW-0175">Coiled coil</keyword>